<keyword evidence="2" id="KW-1185">Reference proteome</keyword>
<evidence type="ECO:0000313" key="1">
    <source>
        <dbReference type="EMBL" id="CAG7820791.1"/>
    </source>
</evidence>
<dbReference type="EMBL" id="CAJVCH010490210">
    <property type="protein sequence ID" value="CAG7820791.1"/>
    <property type="molecule type" value="Genomic_DNA"/>
</dbReference>
<evidence type="ECO:0000313" key="2">
    <source>
        <dbReference type="Proteomes" id="UP000708208"/>
    </source>
</evidence>
<dbReference type="AlphaFoldDB" id="A0A8J2KVW7"/>
<proteinExistence type="predicted"/>
<sequence length="101" mass="11626">MMVFVEVETVKKRSFIQLSKAADEPLSINLLMDLPPPQTTEETTTQAKSFCPCAKIFLFEKYLLTLQRKKTLSAVLNPSQFTVDLTRNCFHGWTHKIEFLT</sequence>
<name>A0A8J2KVW7_9HEXA</name>
<gene>
    <name evidence="1" type="ORF">AFUS01_LOCUS31162</name>
</gene>
<accession>A0A8J2KVW7</accession>
<dbReference type="Proteomes" id="UP000708208">
    <property type="component" value="Unassembled WGS sequence"/>
</dbReference>
<organism evidence="1 2">
    <name type="scientific">Allacma fusca</name>
    <dbReference type="NCBI Taxonomy" id="39272"/>
    <lineage>
        <taxon>Eukaryota</taxon>
        <taxon>Metazoa</taxon>
        <taxon>Ecdysozoa</taxon>
        <taxon>Arthropoda</taxon>
        <taxon>Hexapoda</taxon>
        <taxon>Collembola</taxon>
        <taxon>Symphypleona</taxon>
        <taxon>Sminthuridae</taxon>
        <taxon>Allacma</taxon>
    </lineage>
</organism>
<comment type="caution">
    <text evidence="1">The sequence shown here is derived from an EMBL/GenBank/DDBJ whole genome shotgun (WGS) entry which is preliminary data.</text>
</comment>
<protein>
    <submittedName>
        <fullName evidence="1">Uncharacterized protein</fullName>
    </submittedName>
</protein>
<reference evidence="1" key="1">
    <citation type="submission" date="2021-06" db="EMBL/GenBank/DDBJ databases">
        <authorList>
            <person name="Hodson N. C."/>
            <person name="Mongue J. A."/>
            <person name="Jaron S. K."/>
        </authorList>
    </citation>
    <scope>NUCLEOTIDE SEQUENCE</scope>
</reference>